<evidence type="ECO:0000256" key="1">
    <source>
        <dbReference type="SAM" id="MobiDB-lite"/>
    </source>
</evidence>
<accession>A0A5C3P4G7</accession>
<keyword evidence="2" id="KW-0812">Transmembrane</keyword>
<keyword evidence="2" id="KW-0472">Membrane</keyword>
<keyword evidence="2" id="KW-1133">Transmembrane helix</keyword>
<feature type="transmembrane region" description="Helical" evidence="2">
    <location>
        <begin position="96"/>
        <end position="119"/>
    </location>
</feature>
<feature type="transmembrane region" description="Helical" evidence="2">
    <location>
        <begin position="139"/>
        <end position="157"/>
    </location>
</feature>
<keyword evidence="4" id="KW-1185">Reference proteome</keyword>
<name>A0A5C3P4G7_9APHY</name>
<reference evidence="3 4" key="1">
    <citation type="journal article" date="2019" name="Nat. Ecol. Evol.">
        <title>Megaphylogeny resolves global patterns of mushroom evolution.</title>
        <authorList>
            <person name="Varga T."/>
            <person name="Krizsan K."/>
            <person name="Foldi C."/>
            <person name="Dima B."/>
            <person name="Sanchez-Garcia M."/>
            <person name="Sanchez-Ramirez S."/>
            <person name="Szollosi G.J."/>
            <person name="Szarkandi J.G."/>
            <person name="Papp V."/>
            <person name="Albert L."/>
            <person name="Andreopoulos W."/>
            <person name="Angelini C."/>
            <person name="Antonin V."/>
            <person name="Barry K.W."/>
            <person name="Bougher N.L."/>
            <person name="Buchanan P."/>
            <person name="Buyck B."/>
            <person name="Bense V."/>
            <person name="Catcheside P."/>
            <person name="Chovatia M."/>
            <person name="Cooper J."/>
            <person name="Damon W."/>
            <person name="Desjardin D."/>
            <person name="Finy P."/>
            <person name="Geml J."/>
            <person name="Haridas S."/>
            <person name="Hughes K."/>
            <person name="Justo A."/>
            <person name="Karasinski D."/>
            <person name="Kautmanova I."/>
            <person name="Kiss B."/>
            <person name="Kocsube S."/>
            <person name="Kotiranta H."/>
            <person name="LaButti K.M."/>
            <person name="Lechner B.E."/>
            <person name="Liimatainen K."/>
            <person name="Lipzen A."/>
            <person name="Lukacs Z."/>
            <person name="Mihaltcheva S."/>
            <person name="Morgado L.N."/>
            <person name="Niskanen T."/>
            <person name="Noordeloos M.E."/>
            <person name="Ohm R.A."/>
            <person name="Ortiz-Santana B."/>
            <person name="Ovrebo C."/>
            <person name="Racz N."/>
            <person name="Riley R."/>
            <person name="Savchenko A."/>
            <person name="Shiryaev A."/>
            <person name="Soop K."/>
            <person name="Spirin V."/>
            <person name="Szebenyi C."/>
            <person name="Tomsovsky M."/>
            <person name="Tulloss R.E."/>
            <person name="Uehling J."/>
            <person name="Grigoriev I.V."/>
            <person name="Vagvolgyi C."/>
            <person name="Papp T."/>
            <person name="Martin F.M."/>
            <person name="Miettinen O."/>
            <person name="Hibbett D.S."/>
            <person name="Nagy L.G."/>
        </authorList>
    </citation>
    <scope>NUCLEOTIDE SEQUENCE [LARGE SCALE GENOMIC DNA]</scope>
    <source>
        <strain evidence="3 4">HHB13444</strain>
    </source>
</reference>
<proteinExistence type="predicted"/>
<feature type="transmembrane region" description="Helical" evidence="2">
    <location>
        <begin position="54"/>
        <end position="76"/>
    </location>
</feature>
<evidence type="ECO:0000313" key="3">
    <source>
        <dbReference type="EMBL" id="TFK83767.1"/>
    </source>
</evidence>
<protein>
    <submittedName>
        <fullName evidence="3">Uncharacterized protein</fullName>
    </submittedName>
</protein>
<evidence type="ECO:0000313" key="4">
    <source>
        <dbReference type="Proteomes" id="UP000308197"/>
    </source>
</evidence>
<feature type="compositionally biased region" description="Basic and acidic residues" evidence="1">
    <location>
        <begin position="232"/>
        <end position="246"/>
    </location>
</feature>
<feature type="region of interest" description="Disordered" evidence="1">
    <location>
        <begin position="229"/>
        <end position="265"/>
    </location>
</feature>
<organism evidence="3 4">
    <name type="scientific">Polyporus arcularius HHB13444</name>
    <dbReference type="NCBI Taxonomy" id="1314778"/>
    <lineage>
        <taxon>Eukaryota</taxon>
        <taxon>Fungi</taxon>
        <taxon>Dikarya</taxon>
        <taxon>Basidiomycota</taxon>
        <taxon>Agaricomycotina</taxon>
        <taxon>Agaricomycetes</taxon>
        <taxon>Polyporales</taxon>
        <taxon>Polyporaceae</taxon>
        <taxon>Polyporus</taxon>
    </lineage>
</organism>
<dbReference type="Proteomes" id="UP000308197">
    <property type="component" value="Unassembled WGS sequence"/>
</dbReference>
<feature type="compositionally biased region" description="Low complexity" evidence="1">
    <location>
        <begin position="255"/>
        <end position="265"/>
    </location>
</feature>
<dbReference type="InParanoid" id="A0A5C3P4G7"/>
<feature type="transmembrane region" description="Helical" evidence="2">
    <location>
        <begin position="26"/>
        <end position="47"/>
    </location>
</feature>
<dbReference type="STRING" id="1314778.A0A5C3P4G7"/>
<dbReference type="EMBL" id="ML211367">
    <property type="protein sequence ID" value="TFK83767.1"/>
    <property type="molecule type" value="Genomic_DNA"/>
</dbReference>
<dbReference type="AlphaFoldDB" id="A0A5C3P4G7"/>
<gene>
    <name evidence="3" type="ORF">K466DRAFT_589463</name>
</gene>
<sequence>MSVIAMSLATLASFSSNESCSSFSSAVHAIEIIQFVPWGIFSALRAWVLSKSRLYGLIVLVMSLAPAGANLVVYGYQLSGQVFAPPFGCIASNNQMVLVARVPLVLADVLLIYITWAKLSSRDALRGIRQHKRRSFSDILLRDVLFVLNVLHLAFSVTAVASDGEGSDLTLFTGPITATLVSRFLLELQEANRMVVRLDPDDPLHSSRNYSDDTSSFISSLGACINPGLTVSRDDDYEPHAGSRSDEEQEGGAGVSQVAASSSSA</sequence>
<evidence type="ECO:0000256" key="2">
    <source>
        <dbReference type="SAM" id="Phobius"/>
    </source>
</evidence>